<name>A0A9W8MZ32_9AGAR</name>
<proteinExistence type="predicted"/>
<feature type="compositionally biased region" description="Basic and acidic residues" evidence="1">
    <location>
        <begin position="85"/>
        <end position="98"/>
    </location>
</feature>
<evidence type="ECO:0000256" key="1">
    <source>
        <dbReference type="SAM" id="MobiDB-lite"/>
    </source>
</evidence>
<sequence>MPNRYVVQRPALPWEITDAVIDHLHSDIRALGTCSAVCSEWLIRSRHHIFSTIQLWPWRARRFFELASRSSCTFTHYVSRIEVDDSRGRSNSPPERRSQTPGRGNEEEVPFSEAMAQSHIPCLAQVTSIQVRNVDWTALSPVEQTTLREHLARFSKLTRLEFHDVTFHDLREVVRIVDAFPAIRHLTADIAFMKYLEHTIASAATLRLSTNLRSLELGTEDGIPVVLSSVTSTGGLGQCQELTLKNIKANHLQYIRTMLRKARMDLQRLSLGFSRESDLSNAIDLSRLGNLRALHIEGLNIPGSDCFSAVEESLPSILQRIESSFLEAVELQFRLQPQGSLQCIEWRRLERVFLSLYFFGMGLVRVTIHLGHSVTNKCEAEVEKCLRDAMSELSARGVLQVRVLHETHANTEMSALASKV</sequence>
<keyword evidence="3" id="KW-1185">Reference proteome</keyword>
<dbReference type="Proteomes" id="UP001148786">
    <property type="component" value="Unassembled WGS sequence"/>
</dbReference>
<organism evidence="2 3">
    <name type="scientific">Agrocybe chaxingu</name>
    <dbReference type="NCBI Taxonomy" id="84603"/>
    <lineage>
        <taxon>Eukaryota</taxon>
        <taxon>Fungi</taxon>
        <taxon>Dikarya</taxon>
        <taxon>Basidiomycota</taxon>
        <taxon>Agaricomycotina</taxon>
        <taxon>Agaricomycetes</taxon>
        <taxon>Agaricomycetidae</taxon>
        <taxon>Agaricales</taxon>
        <taxon>Agaricineae</taxon>
        <taxon>Strophariaceae</taxon>
        <taxon>Agrocybe</taxon>
    </lineage>
</organism>
<comment type="caution">
    <text evidence="2">The sequence shown here is derived from an EMBL/GenBank/DDBJ whole genome shotgun (WGS) entry which is preliminary data.</text>
</comment>
<dbReference type="InterPro" id="IPR032675">
    <property type="entry name" value="LRR_dom_sf"/>
</dbReference>
<evidence type="ECO:0000313" key="3">
    <source>
        <dbReference type="Proteomes" id="UP001148786"/>
    </source>
</evidence>
<reference evidence="2" key="1">
    <citation type="submission" date="2022-07" db="EMBL/GenBank/DDBJ databases">
        <title>Genome Sequence of Agrocybe chaxingu.</title>
        <authorList>
            <person name="Buettner E."/>
        </authorList>
    </citation>
    <scope>NUCLEOTIDE SEQUENCE</scope>
    <source>
        <strain evidence="2">MP-N11</strain>
    </source>
</reference>
<gene>
    <name evidence="2" type="ORF">NLJ89_g1954</name>
</gene>
<dbReference type="AlphaFoldDB" id="A0A9W8MZ32"/>
<dbReference type="EMBL" id="JANKHO010000110">
    <property type="protein sequence ID" value="KAJ3515145.1"/>
    <property type="molecule type" value="Genomic_DNA"/>
</dbReference>
<accession>A0A9W8MZ32</accession>
<evidence type="ECO:0000313" key="2">
    <source>
        <dbReference type="EMBL" id="KAJ3515145.1"/>
    </source>
</evidence>
<feature type="region of interest" description="Disordered" evidence="1">
    <location>
        <begin position="85"/>
        <end position="110"/>
    </location>
</feature>
<protein>
    <submittedName>
        <fullName evidence="2">Uncharacterized protein</fullName>
    </submittedName>
</protein>
<dbReference type="OrthoDB" id="2734547at2759"/>
<dbReference type="SUPFAM" id="SSF52047">
    <property type="entry name" value="RNI-like"/>
    <property type="match status" value="1"/>
</dbReference>
<dbReference type="Gene3D" id="3.80.10.10">
    <property type="entry name" value="Ribonuclease Inhibitor"/>
    <property type="match status" value="1"/>
</dbReference>